<dbReference type="Gene3D" id="1.10.1240.40">
    <property type="entry name" value="ENT domain"/>
    <property type="match status" value="1"/>
</dbReference>
<protein>
    <recommendedName>
        <fullName evidence="4">ENT domain-containing protein</fullName>
    </recommendedName>
</protein>
<dbReference type="SMART" id="SM01191">
    <property type="entry name" value="ENT"/>
    <property type="match status" value="1"/>
</dbReference>
<dbReference type="AlphaFoldDB" id="A0A8T0HLC1"/>
<keyword evidence="2" id="KW-0539">Nucleus</keyword>
<reference evidence="5" key="1">
    <citation type="submission" date="2020-06" db="EMBL/GenBank/DDBJ databases">
        <title>WGS assembly of Ceratodon purpureus strain R40.</title>
        <authorList>
            <person name="Carey S.B."/>
            <person name="Jenkins J."/>
            <person name="Shu S."/>
            <person name="Lovell J.T."/>
            <person name="Sreedasyam A."/>
            <person name="Maumus F."/>
            <person name="Tiley G.P."/>
            <person name="Fernandez-Pozo N."/>
            <person name="Barry K."/>
            <person name="Chen C."/>
            <person name="Wang M."/>
            <person name="Lipzen A."/>
            <person name="Daum C."/>
            <person name="Saski C.A."/>
            <person name="Payton A.C."/>
            <person name="Mcbreen J.C."/>
            <person name="Conrad R.E."/>
            <person name="Kollar L.M."/>
            <person name="Olsson S."/>
            <person name="Huttunen S."/>
            <person name="Landis J.B."/>
            <person name="Wickett N.J."/>
            <person name="Johnson M.G."/>
            <person name="Rensing S.A."/>
            <person name="Grimwood J."/>
            <person name="Schmutz J."/>
            <person name="Mcdaniel S.F."/>
        </authorList>
    </citation>
    <scope>NUCLEOTIDE SEQUENCE</scope>
    <source>
        <strain evidence="5">R40</strain>
    </source>
</reference>
<feature type="region of interest" description="Disordered" evidence="3">
    <location>
        <begin position="191"/>
        <end position="227"/>
    </location>
</feature>
<feature type="compositionally biased region" description="Low complexity" evidence="3">
    <location>
        <begin position="199"/>
        <end position="216"/>
    </location>
</feature>
<feature type="domain" description="ENT" evidence="4">
    <location>
        <begin position="45"/>
        <end position="133"/>
    </location>
</feature>
<feature type="compositionally biased region" description="Basic and acidic residues" evidence="3">
    <location>
        <begin position="456"/>
        <end position="470"/>
    </location>
</feature>
<organism evidence="5 6">
    <name type="scientific">Ceratodon purpureus</name>
    <name type="common">Fire moss</name>
    <name type="synonym">Dicranum purpureum</name>
    <dbReference type="NCBI Taxonomy" id="3225"/>
    <lineage>
        <taxon>Eukaryota</taxon>
        <taxon>Viridiplantae</taxon>
        <taxon>Streptophyta</taxon>
        <taxon>Embryophyta</taxon>
        <taxon>Bryophyta</taxon>
        <taxon>Bryophytina</taxon>
        <taxon>Bryopsida</taxon>
        <taxon>Dicranidae</taxon>
        <taxon>Pseudoditrichales</taxon>
        <taxon>Ditrichaceae</taxon>
        <taxon>Ceratodon</taxon>
    </lineage>
</organism>
<dbReference type="GO" id="GO:0050832">
    <property type="term" value="P:defense response to fungus"/>
    <property type="evidence" value="ECO:0007669"/>
    <property type="project" value="InterPro"/>
</dbReference>
<comment type="caution">
    <text evidence="5">The sequence shown here is derived from an EMBL/GenBank/DDBJ whole genome shotgun (WGS) entry which is preliminary data.</text>
</comment>
<feature type="region of interest" description="Disordered" evidence="3">
    <location>
        <begin position="448"/>
        <end position="517"/>
    </location>
</feature>
<dbReference type="GO" id="GO:0005634">
    <property type="term" value="C:nucleus"/>
    <property type="evidence" value="ECO:0007669"/>
    <property type="project" value="UniProtKB-SubCell"/>
</dbReference>
<feature type="region of interest" description="Disordered" evidence="3">
    <location>
        <begin position="1"/>
        <end position="44"/>
    </location>
</feature>
<gene>
    <name evidence="5" type="ORF">KC19_VG025400</name>
</gene>
<dbReference type="PANTHER" id="PTHR33432">
    <property type="entry name" value="PROTEIN EMSY-LIKE 4"/>
    <property type="match status" value="1"/>
</dbReference>
<dbReference type="SUPFAM" id="SSF158639">
    <property type="entry name" value="ENT-like"/>
    <property type="match status" value="1"/>
</dbReference>
<evidence type="ECO:0000313" key="5">
    <source>
        <dbReference type="EMBL" id="KAG0571595.1"/>
    </source>
</evidence>
<dbReference type="CDD" id="cd20404">
    <property type="entry name" value="Tudor_Agenet_AtEML-like"/>
    <property type="match status" value="1"/>
</dbReference>
<accession>A0A8T0HLC1</accession>
<keyword evidence="6" id="KW-1185">Reference proteome</keyword>
<evidence type="ECO:0000256" key="3">
    <source>
        <dbReference type="SAM" id="MobiDB-lite"/>
    </source>
</evidence>
<sequence length="517" mass="56018">MVYNQSDSDGTDDDDLPPTQVVRRQGGLRKGRPTGNGKPSNSLQIDQQIRQLELDAYHSLLRAFSAQSEVITWSKEGLMSDMRKELRVADEQHREMLGKVSHDETLRRIRQWRQTGEDLGMPLHHRDTSPSPAVSQSRKRYKIGNVAPILLPPVPLLKPVLQMLPLGSGGQGLSSGKKAWSKGVTDVIVPGRGTPAGTSGPASGRGVVGSGRASCSNHKGAGPSTDSHVEGWVGRKLWIRWPEDNIHYEAVVVDYSKESQLHCLAYDSGTSDESIEWVNLKGMDRNDLQWQDQRADPVILDGKVGHLTPGERGGGRGTKRGRAAHGGVVGRPKGSGQRGRSAIAPDKLVPAPTPQSRPWRGGVGVEEDWNGKDEKGRRTHILYPEGEIAALEKSVGEMEYSKDVGKLENALQLAKDYEAALQKALAVLSDYSIDDGSKDERVDVVDSPVPLVGMEKNPHHSIQDTGIRQEDSDEEDAGRDRGDEGSEGHHGGGGGEGDSDADLDNADDDGDLDGDDR</sequence>
<proteinExistence type="predicted"/>
<evidence type="ECO:0000256" key="1">
    <source>
        <dbReference type="ARBA" id="ARBA00004123"/>
    </source>
</evidence>
<evidence type="ECO:0000256" key="2">
    <source>
        <dbReference type="ARBA" id="ARBA00023242"/>
    </source>
</evidence>
<dbReference type="InterPro" id="IPR036142">
    <property type="entry name" value="ENT_dom-like_sf"/>
</dbReference>
<comment type="subcellular location">
    <subcellularLocation>
        <location evidence="1">Nucleus</location>
    </subcellularLocation>
</comment>
<feature type="compositionally biased region" description="Acidic residues" evidence="3">
    <location>
        <begin position="497"/>
        <end position="517"/>
    </location>
</feature>
<dbReference type="InterPro" id="IPR033485">
    <property type="entry name" value="EMSY-LIKE_plant"/>
</dbReference>
<feature type="region of interest" description="Disordered" evidence="3">
    <location>
        <begin position="305"/>
        <end position="371"/>
    </location>
</feature>
<dbReference type="PANTHER" id="PTHR33432:SF22">
    <property type="entry name" value="OS10G0436850 PROTEIN"/>
    <property type="match status" value="1"/>
</dbReference>
<name>A0A8T0HLC1_CERPU</name>
<dbReference type="Proteomes" id="UP000822688">
    <property type="component" value="Chromosome V"/>
</dbReference>
<dbReference type="Pfam" id="PF03735">
    <property type="entry name" value="ENT"/>
    <property type="match status" value="1"/>
</dbReference>
<dbReference type="InterPro" id="IPR005491">
    <property type="entry name" value="ENT_dom"/>
</dbReference>
<dbReference type="EMBL" id="CM026426">
    <property type="protein sequence ID" value="KAG0571595.1"/>
    <property type="molecule type" value="Genomic_DNA"/>
</dbReference>
<feature type="compositionally biased region" description="Basic and acidic residues" evidence="3">
    <location>
        <begin position="478"/>
        <end position="490"/>
    </location>
</feature>
<evidence type="ECO:0000259" key="4">
    <source>
        <dbReference type="PROSITE" id="PS51138"/>
    </source>
</evidence>
<evidence type="ECO:0000313" key="6">
    <source>
        <dbReference type="Proteomes" id="UP000822688"/>
    </source>
</evidence>
<dbReference type="PROSITE" id="PS51138">
    <property type="entry name" value="ENT"/>
    <property type="match status" value="1"/>
</dbReference>